<dbReference type="EMBL" id="JBBJCI010000311">
    <property type="protein sequence ID" value="KAK7234736.1"/>
    <property type="molecule type" value="Genomic_DNA"/>
</dbReference>
<dbReference type="Proteomes" id="UP001363151">
    <property type="component" value="Unassembled WGS sequence"/>
</dbReference>
<comment type="catalytic activity">
    <reaction evidence="4">
        <text>a 5'-end (N(7)-methyl 5'-triphosphoguanosine)-ribonucleoside in snoRNA + S-adenosyl-L-methionine = a 5'-end (N(2),N(7)-dimethyl 5'-triphosphoguanosine)-ribonucleoside in snoRNA + S-adenosyl-L-homocysteine + H(+)</text>
        <dbReference type="Rhea" id="RHEA:78475"/>
        <dbReference type="Rhea" id="RHEA-COMP:19086"/>
        <dbReference type="Rhea" id="RHEA-COMP:19088"/>
        <dbReference type="ChEBI" id="CHEBI:15378"/>
        <dbReference type="ChEBI" id="CHEBI:57856"/>
        <dbReference type="ChEBI" id="CHEBI:59789"/>
        <dbReference type="ChEBI" id="CHEBI:156461"/>
        <dbReference type="ChEBI" id="CHEBI:172880"/>
    </reaction>
    <physiologicalReaction direction="left-to-right" evidence="4">
        <dbReference type="Rhea" id="RHEA:78476"/>
    </physiologicalReaction>
</comment>
<evidence type="ECO:0000256" key="8">
    <source>
        <dbReference type="SAM" id="MobiDB-lite"/>
    </source>
</evidence>
<organism evidence="9 10">
    <name type="scientific">Aureococcus anophagefferens</name>
    <name type="common">Harmful bloom alga</name>
    <dbReference type="NCBI Taxonomy" id="44056"/>
    <lineage>
        <taxon>Eukaryota</taxon>
        <taxon>Sar</taxon>
        <taxon>Stramenopiles</taxon>
        <taxon>Ochrophyta</taxon>
        <taxon>Pelagophyceae</taxon>
        <taxon>Pelagomonadales</taxon>
        <taxon>Pelagomonadaceae</taxon>
        <taxon>Aureococcus</taxon>
    </lineage>
</organism>
<accession>A0ABR1FPA4</accession>
<feature type="region of interest" description="Disordered" evidence="8">
    <location>
        <begin position="15"/>
        <end position="34"/>
    </location>
</feature>
<feature type="region of interest" description="Disordered" evidence="8">
    <location>
        <begin position="106"/>
        <end position="136"/>
    </location>
</feature>
<comment type="catalytic activity">
    <reaction evidence="6">
        <text>a 5'-end (N(7)-methyl 5'-triphosphoguanosine)-ribonucleoside in snRNA + S-adenosyl-L-methionine = a 5'-end (N(2),N(7)-dimethyl 5'-triphosphoguanosine)-ribonucleoside in snRNA + S-adenosyl-L-homocysteine + H(+)</text>
        <dbReference type="Rhea" id="RHEA:78471"/>
        <dbReference type="Rhea" id="RHEA-COMP:19085"/>
        <dbReference type="Rhea" id="RHEA-COMP:19087"/>
        <dbReference type="ChEBI" id="CHEBI:15378"/>
        <dbReference type="ChEBI" id="CHEBI:57856"/>
        <dbReference type="ChEBI" id="CHEBI:59789"/>
        <dbReference type="ChEBI" id="CHEBI:156461"/>
        <dbReference type="ChEBI" id="CHEBI:172880"/>
    </reaction>
    <physiologicalReaction direction="left-to-right" evidence="6">
        <dbReference type="Rhea" id="RHEA:78472"/>
    </physiologicalReaction>
</comment>
<feature type="compositionally biased region" description="Low complexity" evidence="8">
    <location>
        <begin position="17"/>
        <end position="26"/>
    </location>
</feature>
<evidence type="ECO:0000256" key="6">
    <source>
        <dbReference type="ARBA" id="ARBA00049075"/>
    </source>
</evidence>
<name>A0ABR1FPA4_AURAN</name>
<comment type="catalytic activity">
    <reaction evidence="3">
        <text>a 5'-end (N(2),N(7)-dimethyl 5'-triphosphoguanosine)-ribonucleoside in snoRNA + S-adenosyl-L-methionine = a 5'-end (N(2),N(2),N(7)-trimethyl 5'-triphosphoguanosine)-ribonucleoside in snoRNA + S-adenosyl-L-homocysteine + H(+)</text>
        <dbReference type="Rhea" id="RHEA:78507"/>
        <dbReference type="Rhea" id="RHEA-COMP:19088"/>
        <dbReference type="Rhea" id="RHEA-COMP:19090"/>
        <dbReference type="ChEBI" id="CHEBI:15378"/>
        <dbReference type="ChEBI" id="CHEBI:57856"/>
        <dbReference type="ChEBI" id="CHEBI:59789"/>
        <dbReference type="ChEBI" id="CHEBI:167623"/>
        <dbReference type="ChEBI" id="CHEBI:172880"/>
    </reaction>
    <physiologicalReaction direction="left-to-right" evidence="3">
        <dbReference type="Rhea" id="RHEA:78508"/>
    </physiologicalReaction>
</comment>
<evidence type="ECO:0000256" key="2">
    <source>
        <dbReference type="ARBA" id="ARBA00025783"/>
    </source>
</evidence>
<dbReference type="CDD" id="cd02440">
    <property type="entry name" value="AdoMet_MTases"/>
    <property type="match status" value="1"/>
</dbReference>
<evidence type="ECO:0000256" key="4">
    <source>
        <dbReference type="ARBA" id="ARBA00048740"/>
    </source>
</evidence>
<feature type="compositionally biased region" description="Basic residues" evidence="8">
    <location>
        <begin position="115"/>
        <end position="136"/>
    </location>
</feature>
<keyword evidence="10" id="KW-1185">Reference proteome</keyword>
<comment type="caution">
    <text evidence="9">The sequence shown here is derived from an EMBL/GenBank/DDBJ whole genome shotgun (WGS) entry which is preliminary data.</text>
</comment>
<dbReference type="SUPFAM" id="SSF63748">
    <property type="entry name" value="Tudor/PWWP/MBT"/>
    <property type="match status" value="1"/>
</dbReference>
<evidence type="ECO:0000256" key="5">
    <source>
        <dbReference type="ARBA" id="ARBA00048763"/>
    </source>
</evidence>
<evidence type="ECO:0000256" key="7">
    <source>
        <dbReference type="ARBA" id="ARBA00049790"/>
    </source>
</evidence>
<dbReference type="Gene3D" id="2.30.30.140">
    <property type="match status" value="1"/>
</dbReference>
<evidence type="ECO:0000256" key="3">
    <source>
        <dbReference type="ARBA" id="ARBA00047418"/>
    </source>
</evidence>
<dbReference type="SUPFAM" id="SSF53335">
    <property type="entry name" value="S-adenosyl-L-methionine-dependent methyltransferases"/>
    <property type="match status" value="1"/>
</dbReference>
<proteinExistence type="inferred from homology"/>
<dbReference type="PANTHER" id="PTHR14741:SF32">
    <property type="entry name" value="TRIMETHYLGUANOSINE SYNTHASE"/>
    <property type="match status" value="1"/>
</dbReference>
<dbReference type="InterPro" id="IPR019012">
    <property type="entry name" value="RNA_cap_Gua-N2-MeTrfase"/>
</dbReference>
<feature type="compositionally biased region" description="Basic and acidic residues" evidence="8">
    <location>
        <begin position="193"/>
        <end position="210"/>
    </location>
</feature>
<dbReference type="Pfam" id="PF09445">
    <property type="entry name" value="Methyltransf_15"/>
    <property type="match status" value="1"/>
</dbReference>
<dbReference type="InterPro" id="IPR029063">
    <property type="entry name" value="SAM-dependent_MTases_sf"/>
</dbReference>
<evidence type="ECO:0000313" key="9">
    <source>
        <dbReference type="EMBL" id="KAK7234736.1"/>
    </source>
</evidence>
<protein>
    <recommendedName>
        <fullName evidence="1">Trimethylguanosine synthase</fullName>
    </recommendedName>
    <alternativeName>
        <fullName evidence="7">Cap-specific guanine-N(2) methyltransferase</fullName>
    </alternativeName>
</protein>
<dbReference type="PANTHER" id="PTHR14741">
    <property type="entry name" value="S-ADENOSYLMETHIONINE-DEPENDENT METHYLTRANSFERASE RELATED"/>
    <property type="match status" value="1"/>
</dbReference>
<evidence type="ECO:0000256" key="1">
    <source>
        <dbReference type="ARBA" id="ARBA00018517"/>
    </source>
</evidence>
<feature type="region of interest" description="Disordered" evidence="8">
    <location>
        <begin position="193"/>
        <end position="212"/>
    </location>
</feature>
<sequence length="433" mass="46597">MDALRALCLCGKDDASDGNSSDGDGAVVTTESAAPPHPVVEVDCRDFDDGTRNFRLERRSVVWYCETLAREVADAAVDCACDEAARDRLEARMDMRGEMAAAGIEDLPTSFGASKRPRTARKKKKQKAPQKKPRKKHGWAVGDACECFYEGDGLWYVGLVASFAGDDGVEVALVGSECVVVVPHYWLQKTTRYREPEPEPEEKPKQRLEDAPNPYAGLVDDKYWAQRFHYFSLYDCGVRLDAESWYSVTPEKVAASIARRVGGGRVVVDAFCGCGGNAIALASEGAWVVAVDVDARKLDMARHNAAIYGVADRIDFVAADAIGLLPTLKADAVFLSPPWGGPDYGDDFDVAAIRAGGVDGVGLLALALAAAPRVAYYLPRTTSAASIAAAAARAGAARGGIRVEAHYLNHRLKAKTAYVGWPADHAWPKNGKT</sequence>
<comment type="catalytic activity">
    <reaction evidence="5">
        <text>a 5'-end (N(2),N(7)-dimethyl 5'-triphosphoguanosine)-ribonucleoside in snRNA + S-adenosyl-L-methionine = a 5'-end (N(2),N(2),N(7)-trimethyl 5'-triphosphoguanosine)-ribonucleoside in snRNA + S-adenosyl-L-homocysteine + H(+)</text>
        <dbReference type="Rhea" id="RHEA:78479"/>
        <dbReference type="Rhea" id="RHEA-COMP:19087"/>
        <dbReference type="Rhea" id="RHEA-COMP:19089"/>
        <dbReference type="ChEBI" id="CHEBI:15378"/>
        <dbReference type="ChEBI" id="CHEBI:57856"/>
        <dbReference type="ChEBI" id="CHEBI:59789"/>
        <dbReference type="ChEBI" id="CHEBI:167623"/>
        <dbReference type="ChEBI" id="CHEBI:172880"/>
    </reaction>
    <physiologicalReaction direction="left-to-right" evidence="5">
        <dbReference type="Rhea" id="RHEA:78480"/>
    </physiologicalReaction>
</comment>
<reference evidence="9 10" key="1">
    <citation type="submission" date="2024-03" db="EMBL/GenBank/DDBJ databases">
        <title>Aureococcus anophagefferens CCMP1851 and Kratosvirus quantuckense: Draft genome of a second virus-susceptible host strain in the model system.</title>
        <authorList>
            <person name="Chase E."/>
            <person name="Truchon A.R."/>
            <person name="Schepens W."/>
            <person name="Wilhelm S.W."/>
        </authorList>
    </citation>
    <scope>NUCLEOTIDE SEQUENCE [LARGE SCALE GENOMIC DNA]</scope>
    <source>
        <strain evidence="9 10">CCMP1851</strain>
    </source>
</reference>
<evidence type="ECO:0000313" key="10">
    <source>
        <dbReference type="Proteomes" id="UP001363151"/>
    </source>
</evidence>
<comment type="similarity">
    <text evidence="2">Belongs to the methyltransferase superfamily. Trimethylguanosine synthase family.</text>
</comment>
<dbReference type="Gene3D" id="3.40.50.150">
    <property type="entry name" value="Vaccinia Virus protein VP39"/>
    <property type="match status" value="1"/>
</dbReference>
<gene>
    <name evidence="9" type="primary">TGS1</name>
    <name evidence="9" type="ORF">SO694_0029500</name>
</gene>